<dbReference type="Proteomes" id="UP000054217">
    <property type="component" value="Unassembled WGS sequence"/>
</dbReference>
<feature type="region of interest" description="Disordered" evidence="1">
    <location>
        <begin position="214"/>
        <end position="289"/>
    </location>
</feature>
<keyword evidence="3" id="KW-1185">Reference proteome</keyword>
<feature type="compositionally biased region" description="Low complexity" evidence="1">
    <location>
        <begin position="240"/>
        <end position="255"/>
    </location>
</feature>
<dbReference type="STRING" id="870435.A0A0C3NFI2"/>
<dbReference type="AlphaFoldDB" id="A0A0C3NFI2"/>
<dbReference type="EMBL" id="KN832095">
    <property type="protein sequence ID" value="KIN94530.1"/>
    <property type="molecule type" value="Genomic_DNA"/>
</dbReference>
<feature type="compositionally biased region" description="Polar residues" evidence="1">
    <location>
        <begin position="214"/>
        <end position="229"/>
    </location>
</feature>
<feature type="region of interest" description="Disordered" evidence="1">
    <location>
        <begin position="1"/>
        <end position="40"/>
    </location>
</feature>
<sequence>PHNQGDDPDPDPNDPDGDPNSGGSGDRDIPKDLAEPPEDPLIALARAAIELLACNACTSSESSSRTKLCKPDTFDGTDPKKLHTFLIQCELNFQDWPWAFHSDQAKVTFTQSFLKGMALEWFKLDLLGTEDPGDQPYWMDSWKEFIIELQTTFGPHDPVADTESQLDHLQMKDNHWVNKYVVCWVGKPSTLHKLHHLAQEIDTCYWERKEEIQGSSSGNKLSPNPSHNNQSKPSQEKSKTSSSSRNGNSSSQTQSKPALTSQTGSNTPKPDSSKLGKDGKLTPEEHKHQ</sequence>
<name>A0A0C3NFI2_PISTI</name>
<gene>
    <name evidence="2" type="ORF">M404DRAFT_168026</name>
</gene>
<feature type="compositionally biased region" description="Polar residues" evidence="1">
    <location>
        <begin position="256"/>
        <end position="270"/>
    </location>
</feature>
<feature type="compositionally biased region" description="Basic and acidic residues" evidence="1">
    <location>
        <begin position="25"/>
        <end position="34"/>
    </location>
</feature>
<dbReference type="InParanoid" id="A0A0C3NFI2"/>
<accession>A0A0C3NFI2</accession>
<evidence type="ECO:0000313" key="2">
    <source>
        <dbReference type="EMBL" id="KIN94530.1"/>
    </source>
</evidence>
<dbReference type="OrthoDB" id="2691415at2759"/>
<feature type="compositionally biased region" description="Basic and acidic residues" evidence="1">
    <location>
        <begin position="271"/>
        <end position="289"/>
    </location>
</feature>
<reference evidence="3" key="2">
    <citation type="submission" date="2015-01" db="EMBL/GenBank/DDBJ databases">
        <title>Evolutionary Origins and Diversification of the Mycorrhizal Mutualists.</title>
        <authorList>
            <consortium name="DOE Joint Genome Institute"/>
            <consortium name="Mycorrhizal Genomics Consortium"/>
            <person name="Kohler A."/>
            <person name="Kuo A."/>
            <person name="Nagy L.G."/>
            <person name="Floudas D."/>
            <person name="Copeland A."/>
            <person name="Barry K.W."/>
            <person name="Cichocki N."/>
            <person name="Veneault-Fourrey C."/>
            <person name="LaButti K."/>
            <person name="Lindquist E.A."/>
            <person name="Lipzen A."/>
            <person name="Lundell T."/>
            <person name="Morin E."/>
            <person name="Murat C."/>
            <person name="Riley R."/>
            <person name="Ohm R."/>
            <person name="Sun H."/>
            <person name="Tunlid A."/>
            <person name="Henrissat B."/>
            <person name="Grigoriev I.V."/>
            <person name="Hibbett D.S."/>
            <person name="Martin F."/>
        </authorList>
    </citation>
    <scope>NUCLEOTIDE SEQUENCE [LARGE SCALE GENOMIC DNA]</scope>
    <source>
        <strain evidence="3">Marx 270</strain>
    </source>
</reference>
<protein>
    <recommendedName>
        <fullName evidence="4">DUF4939 domain-containing protein</fullName>
    </recommendedName>
</protein>
<evidence type="ECO:0000313" key="3">
    <source>
        <dbReference type="Proteomes" id="UP000054217"/>
    </source>
</evidence>
<reference evidence="2 3" key="1">
    <citation type="submission" date="2014-04" db="EMBL/GenBank/DDBJ databases">
        <authorList>
            <consortium name="DOE Joint Genome Institute"/>
            <person name="Kuo A."/>
            <person name="Kohler A."/>
            <person name="Costa M.D."/>
            <person name="Nagy L.G."/>
            <person name="Floudas D."/>
            <person name="Copeland A."/>
            <person name="Barry K.W."/>
            <person name="Cichocki N."/>
            <person name="Veneault-Fourrey C."/>
            <person name="LaButti K."/>
            <person name="Lindquist E.A."/>
            <person name="Lipzen A."/>
            <person name="Lundell T."/>
            <person name="Morin E."/>
            <person name="Murat C."/>
            <person name="Sun H."/>
            <person name="Tunlid A."/>
            <person name="Henrissat B."/>
            <person name="Grigoriev I.V."/>
            <person name="Hibbett D.S."/>
            <person name="Martin F."/>
            <person name="Nordberg H.P."/>
            <person name="Cantor M.N."/>
            <person name="Hua S.X."/>
        </authorList>
    </citation>
    <scope>NUCLEOTIDE SEQUENCE [LARGE SCALE GENOMIC DNA]</scope>
    <source>
        <strain evidence="2 3">Marx 270</strain>
    </source>
</reference>
<organism evidence="2 3">
    <name type="scientific">Pisolithus tinctorius Marx 270</name>
    <dbReference type="NCBI Taxonomy" id="870435"/>
    <lineage>
        <taxon>Eukaryota</taxon>
        <taxon>Fungi</taxon>
        <taxon>Dikarya</taxon>
        <taxon>Basidiomycota</taxon>
        <taxon>Agaricomycotina</taxon>
        <taxon>Agaricomycetes</taxon>
        <taxon>Agaricomycetidae</taxon>
        <taxon>Boletales</taxon>
        <taxon>Sclerodermatineae</taxon>
        <taxon>Pisolithaceae</taxon>
        <taxon>Pisolithus</taxon>
    </lineage>
</organism>
<evidence type="ECO:0000256" key="1">
    <source>
        <dbReference type="SAM" id="MobiDB-lite"/>
    </source>
</evidence>
<proteinExistence type="predicted"/>
<feature type="non-terminal residue" evidence="2">
    <location>
        <position position="1"/>
    </location>
</feature>
<feature type="compositionally biased region" description="Acidic residues" evidence="1">
    <location>
        <begin position="1"/>
        <end position="17"/>
    </location>
</feature>
<dbReference type="HOGENOM" id="CLU_033743_2_0_1"/>
<evidence type="ECO:0008006" key="4">
    <source>
        <dbReference type="Google" id="ProtNLM"/>
    </source>
</evidence>